<evidence type="ECO:0000313" key="3">
    <source>
        <dbReference type="Proteomes" id="UP000022910"/>
    </source>
</evidence>
<dbReference type="OrthoDB" id="2407375at2759"/>
<dbReference type="EMBL" id="JEMT01017208">
    <property type="protein sequence ID" value="EXX68699.1"/>
    <property type="molecule type" value="Genomic_DNA"/>
</dbReference>
<evidence type="ECO:0000313" key="2">
    <source>
        <dbReference type="EMBL" id="EXX68699.1"/>
    </source>
</evidence>
<comment type="caution">
    <text evidence="2">The sequence shown here is derived from an EMBL/GenBank/DDBJ whole genome shotgun (WGS) entry which is preliminary data.</text>
</comment>
<dbReference type="SMR" id="A0A015KMH6"/>
<dbReference type="HOGENOM" id="CLU_1918166_0_0_1"/>
<organism evidence="2 3">
    <name type="scientific">Rhizophagus irregularis (strain DAOM 197198w)</name>
    <name type="common">Glomus intraradices</name>
    <dbReference type="NCBI Taxonomy" id="1432141"/>
    <lineage>
        <taxon>Eukaryota</taxon>
        <taxon>Fungi</taxon>
        <taxon>Fungi incertae sedis</taxon>
        <taxon>Mucoromycota</taxon>
        <taxon>Glomeromycotina</taxon>
        <taxon>Glomeromycetes</taxon>
        <taxon>Glomerales</taxon>
        <taxon>Glomeraceae</taxon>
        <taxon>Rhizophagus</taxon>
    </lineage>
</organism>
<gene>
    <name evidence="2" type="ORF">RirG_102860</name>
</gene>
<sequence length="132" mass="15633">MSTAREIVREIHAYLQNIKAEKKNHENLQKEIERDRKNLEKAREAVEELPKKVDREIKRNKEREKRIEGLERNICHFLGSLESIKEEELKKSLSPNPLINLETCAEMLKKLLENPDIKKIKREGIDLNKIIL</sequence>
<dbReference type="Proteomes" id="UP000022910">
    <property type="component" value="Unassembled WGS sequence"/>
</dbReference>
<protein>
    <submittedName>
        <fullName evidence="2">Uncharacterized protein</fullName>
    </submittedName>
</protein>
<keyword evidence="1" id="KW-0175">Coiled coil</keyword>
<reference evidence="2 3" key="1">
    <citation type="submission" date="2014-02" db="EMBL/GenBank/DDBJ databases">
        <title>Single nucleus genome sequencing reveals high similarity among nuclei of an endomycorrhizal fungus.</title>
        <authorList>
            <person name="Lin K."/>
            <person name="Geurts R."/>
            <person name="Zhang Z."/>
            <person name="Limpens E."/>
            <person name="Saunders D.G."/>
            <person name="Mu D."/>
            <person name="Pang E."/>
            <person name="Cao H."/>
            <person name="Cha H."/>
            <person name="Lin T."/>
            <person name="Zhou Q."/>
            <person name="Shang Y."/>
            <person name="Li Y."/>
            <person name="Ivanov S."/>
            <person name="Sharma T."/>
            <person name="Velzen R.V."/>
            <person name="Ruijter N.D."/>
            <person name="Aanen D.K."/>
            <person name="Win J."/>
            <person name="Kamoun S."/>
            <person name="Bisseling T."/>
            <person name="Huang S."/>
        </authorList>
    </citation>
    <scope>NUCLEOTIDE SEQUENCE [LARGE SCALE GENOMIC DNA]</scope>
    <source>
        <strain evidence="3">DAOM197198w</strain>
    </source>
</reference>
<feature type="coiled-coil region" evidence="1">
    <location>
        <begin position="11"/>
        <end position="73"/>
    </location>
</feature>
<proteinExistence type="predicted"/>
<name>A0A015KMH6_RHIIW</name>
<accession>A0A015KMH6</accession>
<dbReference type="AlphaFoldDB" id="A0A015KMH6"/>
<evidence type="ECO:0000256" key="1">
    <source>
        <dbReference type="SAM" id="Coils"/>
    </source>
</evidence>
<keyword evidence="3" id="KW-1185">Reference proteome</keyword>